<keyword evidence="3" id="KW-1185">Reference proteome</keyword>
<comment type="caution">
    <text evidence="2">The sequence shown here is derived from an EMBL/GenBank/DDBJ whole genome shotgun (WGS) entry which is preliminary data.</text>
</comment>
<name>A0A562QN71_9BACI</name>
<accession>A0A562QN71</accession>
<organism evidence="2 3">
    <name type="scientific">Halalkalibacter nanhaiisediminis</name>
    <dbReference type="NCBI Taxonomy" id="688079"/>
    <lineage>
        <taxon>Bacteria</taxon>
        <taxon>Bacillati</taxon>
        <taxon>Bacillota</taxon>
        <taxon>Bacilli</taxon>
        <taxon>Bacillales</taxon>
        <taxon>Bacillaceae</taxon>
        <taxon>Halalkalibacter</taxon>
    </lineage>
</organism>
<sequence>MEEIKKRLATYPKRTITLTQLEELIKPYIHTYEQFADTILQLESEEVLGMVKAKGRTARTPSLALQYRIDKSLLAMNHHKELQRFRNLLHPSINIDDYYRKDPSIWQNDLATILKVDEYIKTYSFPSEQVPAPERSFEIVGDEKWLVEKGGKELLERIGVFNKLKIIPVSEPLMFAINPTNIQNSIQLHLIVENKTTYQGLLPALVETEFSTLIYGSGKSVIKSIEQFAIQYPLEADHQFFYFGDLDREGLMIWYSLTKRQPVHVALPFYLACLAKEAVAGKDYQREHIEALEVFLLFFLPKQQDVIRMLLAEGKYYPQEILKTQELQMIWREADWKALM</sequence>
<dbReference type="AlphaFoldDB" id="A0A562QN71"/>
<protein>
    <submittedName>
        <fullName evidence="2">Uncharacterized protein DUF2220</fullName>
    </submittedName>
</protein>
<dbReference type="Proteomes" id="UP000315711">
    <property type="component" value="Unassembled WGS sequence"/>
</dbReference>
<dbReference type="Pfam" id="PF09983">
    <property type="entry name" value="JetD_C"/>
    <property type="match status" value="1"/>
</dbReference>
<dbReference type="OrthoDB" id="9809365at2"/>
<evidence type="ECO:0000259" key="1">
    <source>
        <dbReference type="Pfam" id="PF09983"/>
    </source>
</evidence>
<evidence type="ECO:0000313" key="2">
    <source>
        <dbReference type="EMBL" id="TWI58189.1"/>
    </source>
</evidence>
<feature type="domain" description="Wadjet protein JetD C-terminal" evidence="1">
    <location>
        <begin position="183"/>
        <end position="262"/>
    </location>
</feature>
<proteinExistence type="predicted"/>
<evidence type="ECO:0000313" key="3">
    <source>
        <dbReference type="Proteomes" id="UP000315711"/>
    </source>
</evidence>
<gene>
    <name evidence="2" type="ORF">IQ10_01523</name>
</gene>
<dbReference type="EMBL" id="VLKZ01000003">
    <property type="protein sequence ID" value="TWI58189.1"/>
    <property type="molecule type" value="Genomic_DNA"/>
</dbReference>
<dbReference type="InterPro" id="IPR024534">
    <property type="entry name" value="JetD_C"/>
</dbReference>
<dbReference type="RefSeq" id="WP_144449834.1">
    <property type="nucleotide sequence ID" value="NZ_VLKZ01000003.1"/>
</dbReference>
<reference evidence="2 3" key="1">
    <citation type="journal article" date="2015" name="Stand. Genomic Sci.">
        <title>Genomic Encyclopedia of Bacterial and Archaeal Type Strains, Phase III: the genomes of soil and plant-associated and newly described type strains.</title>
        <authorList>
            <person name="Whitman W.B."/>
            <person name="Woyke T."/>
            <person name="Klenk H.P."/>
            <person name="Zhou Y."/>
            <person name="Lilburn T.G."/>
            <person name="Beck B.J."/>
            <person name="De Vos P."/>
            <person name="Vandamme P."/>
            <person name="Eisen J.A."/>
            <person name="Garrity G."/>
            <person name="Hugenholtz P."/>
            <person name="Kyrpides N.C."/>
        </authorList>
    </citation>
    <scope>NUCLEOTIDE SEQUENCE [LARGE SCALE GENOMIC DNA]</scope>
    <source>
        <strain evidence="2 3">CGMCC 1.10116</strain>
    </source>
</reference>